<evidence type="ECO:0000256" key="9">
    <source>
        <dbReference type="RuleBase" id="RU000461"/>
    </source>
</evidence>
<comment type="cofactor">
    <cofactor evidence="1 8">
        <name>heme</name>
        <dbReference type="ChEBI" id="CHEBI:30413"/>
    </cofactor>
</comment>
<evidence type="ECO:0000313" key="10">
    <source>
        <dbReference type="EMBL" id="EXJ95601.1"/>
    </source>
</evidence>
<dbReference type="SUPFAM" id="SSF48264">
    <property type="entry name" value="Cytochrome P450"/>
    <property type="match status" value="1"/>
</dbReference>
<accession>W9Z201</accession>
<evidence type="ECO:0000256" key="1">
    <source>
        <dbReference type="ARBA" id="ARBA00001971"/>
    </source>
</evidence>
<sequence>MMQLIARTSNRVFVGLPWCRNQALLDHGIGLHAVRLLNRKDDDLEKKLGTTEPNDFLQWSIHRARDSGIGVEQDPDIIAERILSVNFAAIHTSTFSITNTIFDLLASDPSSGYIRHLRDEAQSTLVHGNGVWTKQGIAKMYKTDSTLRESTRLGSFLGAGLLRKVVCPDGITAPNGTICPFGSMVSVPTNGIHNDPNHYPDAATYRPFRFSSQREGESEEKQTSTSGLHVDTDEYIKKANLSFVSTSPIYHPFGHGRHACPGRFFAANELKLILAYMVLNYEFDTLSSRPESIWIGTSLVLPMKATIRIRRRSAGYRS</sequence>
<dbReference type="GO" id="GO:0020037">
    <property type="term" value="F:heme binding"/>
    <property type="evidence" value="ECO:0007669"/>
    <property type="project" value="InterPro"/>
</dbReference>
<comment type="caution">
    <text evidence="10">The sequence shown here is derived from an EMBL/GenBank/DDBJ whole genome shotgun (WGS) entry which is preliminary data.</text>
</comment>
<dbReference type="InterPro" id="IPR017972">
    <property type="entry name" value="Cyt_P450_CS"/>
</dbReference>
<evidence type="ECO:0000313" key="11">
    <source>
        <dbReference type="Proteomes" id="UP000019484"/>
    </source>
</evidence>
<keyword evidence="11" id="KW-1185">Reference proteome</keyword>
<evidence type="ECO:0000256" key="8">
    <source>
        <dbReference type="PIRSR" id="PIRSR602403-1"/>
    </source>
</evidence>
<dbReference type="InterPro" id="IPR001128">
    <property type="entry name" value="Cyt_P450"/>
</dbReference>
<dbReference type="InterPro" id="IPR002403">
    <property type="entry name" value="Cyt_P450_E_grp-IV"/>
</dbReference>
<comment type="similarity">
    <text evidence="2 9">Belongs to the cytochrome P450 family.</text>
</comment>
<dbReference type="GO" id="GO:0005506">
    <property type="term" value="F:iron ion binding"/>
    <property type="evidence" value="ECO:0007669"/>
    <property type="project" value="InterPro"/>
</dbReference>
<dbReference type="OrthoDB" id="1844152at2759"/>
<dbReference type="GO" id="GO:0016705">
    <property type="term" value="F:oxidoreductase activity, acting on paired donors, with incorporation or reduction of molecular oxygen"/>
    <property type="evidence" value="ECO:0007669"/>
    <property type="project" value="InterPro"/>
</dbReference>
<feature type="binding site" description="axial binding residue" evidence="8">
    <location>
        <position position="260"/>
    </location>
    <ligand>
        <name>heme</name>
        <dbReference type="ChEBI" id="CHEBI:30413"/>
    </ligand>
    <ligandPart>
        <name>Fe</name>
        <dbReference type="ChEBI" id="CHEBI:18248"/>
    </ligandPart>
</feature>
<keyword evidence="4 8" id="KW-0479">Metal-binding</keyword>
<dbReference type="Gene3D" id="1.10.630.10">
    <property type="entry name" value="Cytochrome P450"/>
    <property type="match status" value="1"/>
</dbReference>
<dbReference type="PROSITE" id="PS00086">
    <property type="entry name" value="CYTOCHROME_P450"/>
    <property type="match status" value="1"/>
</dbReference>
<evidence type="ECO:0000256" key="5">
    <source>
        <dbReference type="ARBA" id="ARBA00023002"/>
    </source>
</evidence>
<dbReference type="eggNOG" id="KOG0158">
    <property type="taxonomic scope" value="Eukaryota"/>
</dbReference>
<dbReference type="PANTHER" id="PTHR46206:SF1">
    <property type="entry name" value="P450, PUTATIVE (EUROFUNG)-RELATED"/>
    <property type="match status" value="1"/>
</dbReference>
<proteinExistence type="inferred from homology"/>
<dbReference type="Pfam" id="PF00067">
    <property type="entry name" value="p450"/>
    <property type="match status" value="1"/>
</dbReference>
<dbReference type="HOGENOM" id="CLU_022195_1_2_1"/>
<dbReference type="PANTHER" id="PTHR46206">
    <property type="entry name" value="CYTOCHROME P450"/>
    <property type="match status" value="1"/>
</dbReference>
<dbReference type="RefSeq" id="XP_007719830.1">
    <property type="nucleotide sequence ID" value="XM_007721640.1"/>
</dbReference>
<evidence type="ECO:0008006" key="12">
    <source>
        <dbReference type="Google" id="ProtNLM"/>
    </source>
</evidence>
<keyword evidence="5 9" id="KW-0560">Oxidoreductase</keyword>
<dbReference type="Proteomes" id="UP000019484">
    <property type="component" value="Unassembled WGS sequence"/>
</dbReference>
<protein>
    <recommendedName>
        <fullName evidence="12">Cytochrome P450</fullName>
    </recommendedName>
</protein>
<dbReference type="PRINTS" id="PR00465">
    <property type="entry name" value="EP450IV"/>
</dbReference>
<dbReference type="GO" id="GO:0004497">
    <property type="term" value="F:monooxygenase activity"/>
    <property type="evidence" value="ECO:0007669"/>
    <property type="project" value="UniProtKB-KW"/>
</dbReference>
<dbReference type="EMBL" id="AMWN01000001">
    <property type="protein sequence ID" value="EXJ95601.1"/>
    <property type="molecule type" value="Genomic_DNA"/>
</dbReference>
<dbReference type="STRING" id="1182541.W9Z201"/>
<dbReference type="InterPro" id="IPR036396">
    <property type="entry name" value="Cyt_P450_sf"/>
</dbReference>
<reference evidence="10 11" key="1">
    <citation type="submission" date="2013-03" db="EMBL/GenBank/DDBJ databases">
        <title>The Genome Sequence of Capronia coronata CBS 617.96.</title>
        <authorList>
            <consortium name="The Broad Institute Genomics Platform"/>
            <person name="Cuomo C."/>
            <person name="de Hoog S."/>
            <person name="Gorbushina A."/>
            <person name="Walker B."/>
            <person name="Young S.K."/>
            <person name="Zeng Q."/>
            <person name="Gargeya S."/>
            <person name="Fitzgerald M."/>
            <person name="Haas B."/>
            <person name="Abouelleil A."/>
            <person name="Allen A.W."/>
            <person name="Alvarado L."/>
            <person name="Arachchi H.M."/>
            <person name="Berlin A.M."/>
            <person name="Chapman S.B."/>
            <person name="Gainer-Dewar J."/>
            <person name="Goldberg J."/>
            <person name="Griggs A."/>
            <person name="Gujja S."/>
            <person name="Hansen M."/>
            <person name="Howarth C."/>
            <person name="Imamovic A."/>
            <person name="Ireland A."/>
            <person name="Larimer J."/>
            <person name="McCowan C."/>
            <person name="Murphy C."/>
            <person name="Pearson M."/>
            <person name="Poon T.W."/>
            <person name="Priest M."/>
            <person name="Roberts A."/>
            <person name="Saif S."/>
            <person name="Shea T."/>
            <person name="Sisk P."/>
            <person name="Sykes S."/>
            <person name="Wortman J."/>
            <person name="Nusbaum C."/>
            <person name="Birren B."/>
        </authorList>
    </citation>
    <scope>NUCLEOTIDE SEQUENCE [LARGE SCALE GENOMIC DNA]</scope>
    <source>
        <strain evidence="10 11">CBS 617.96</strain>
    </source>
</reference>
<keyword evidence="7 9" id="KW-0503">Monooxygenase</keyword>
<gene>
    <name evidence="10" type="ORF">A1O1_00723</name>
</gene>
<keyword evidence="3 8" id="KW-0349">Heme</keyword>
<organism evidence="10 11">
    <name type="scientific">Capronia coronata CBS 617.96</name>
    <dbReference type="NCBI Taxonomy" id="1182541"/>
    <lineage>
        <taxon>Eukaryota</taxon>
        <taxon>Fungi</taxon>
        <taxon>Dikarya</taxon>
        <taxon>Ascomycota</taxon>
        <taxon>Pezizomycotina</taxon>
        <taxon>Eurotiomycetes</taxon>
        <taxon>Chaetothyriomycetidae</taxon>
        <taxon>Chaetothyriales</taxon>
        <taxon>Herpotrichiellaceae</taxon>
        <taxon>Capronia</taxon>
    </lineage>
</organism>
<evidence type="ECO:0000256" key="7">
    <source>
        <dbReference type="ARBA" id="ARBA00023033"/>
    </source>
</evidence>
<dbReference type="AlphaFoldDB" id="W9Z201"/>
<evidence type="ECO:0000256" key="6">
    <source>
        <dbReference type="ARBA" id="ARBA00023004"/>
    </source>
</evidence>
<evidence type="ECO:0000256" key="2">
    <source>
        <dbReference type="ARBA" id="ARBA00010617"/>
    </source>
</evidence>
<dbReference type="CDD" id="cd11041">
    <property type="entry name" value="CYP503A1-like"/>
    <property type="match status" value="1"/>
</dbReference>
<keyword evidence="6 8" id="KW-0408">Iron</keyword>
<name>W9Z201_9EURO</name>
<dbReference type="GeneID" id="19155629"/>
<evidence type="ECO:0000256" key="4">
    <source>
        <dbReference type="ARBA" id="ARBA00022723"/>
    </source>
</evidence>
<evidence type="ECO:0000256" key="3">
    <source>
        <dbReference type="ARBA" id="ARBA00022617"/>
    </source>
</evidence>